<dbReference type="Proteomes" id="UP000324748">
    <property type="component" value="Unassembled WGS sequence"/>
</dbReference>
<feature type="region of interest" description="Disordered" evidence="1">
    <location>
        <begin position="43"/>
        <end position="74"/>
    </location>
</feature>
<dbReference type="InterPro" id="IPR036865">
    <property type="entry name" value="CRAL-TRIO_dom_sf"/>
</dbReference>
<keyword evidence="4" id="KW-1185">Reference proteome</keyword>
<name>A0A5B0MAI9_PUCGR</name>
<feature type="region of interest" description="Disordered" evidence="1">
    <location>
        <begin position="421"/>
        <end position="456"/>
    </location>
</feature>
<feature type="region of interest" description="Disordered" evidence="1">
    <location>
        <begin position="475"/>
        <end position="499"/>
    </location>
</feature>
<dbReference type="PANTHER" id="PTHR46590:SF1">
    <property type="entry name" value="PHOSPHATIDYLINOSITOL TRANSFER PROTEIN CSR1"/>
    <property type="match status" value="1"/>
</dbReference>
<dbReference type="Pfam" id="PF00650">
    <property type="entry name" value="CRAL_TRIO"/>
    <property type="match status" value="1"/>
</dbReference>
<protein>
    <recommendedName>
        <fullName evidence="2">CRAL-TRIO domain-containing protein</fullName>
    </recommendedName>
</protein>
<dbReference type="SUPFAM" id="SSF52087">
    <property type="entry name" value="CRAL/TRIO domain"/>
    <property type="match status" value="1"/>
</dbReference>
<dbReference type="Gene3D" id="3.40.525.10">
    <property type="entry name" value="CRAL-TRIO lipid binding domain"/>
    <property type="match status" value="1"/>
</dbReference>
<dbReference type="InterPro" id="IPR001251">
    <property type="entry name" value="CRAL-TRIO_dom"/>
</dbReference>
<accession>A0A5B0MAI9</accession>
<feature type="domain" description="CRAL-TRIO" evidence="2">
    <location>
        <begin position="135"/>
        <end position="294"/>
    </location>
</feature>
<feature type="compositionally biased region" description="Polar residues" evidence="1">
    <location>
        <begin position="53"/>
        <end position="62"/>
    </location>
</feature>
<evidence type="ECO:0000256" key="1">
    <source>
        <dbReference type="SAM" id="MobiDB-lite"/>
    </source>
</evidence>
<dbReference type="EMBL" id="VSWC01000158">
    <property type="protein sequence ID" value="KAA1073183.1"/>
    <property type="molecule type" value="Genomic_DNA"/>
</dbReference>
<dbReference type="SMART" id="SM00516">
    <property type="entry name" value="SEC14"/>
    <property type="match status" value="1"/>
</dbReference>
<evidence type="ECO:0000259" key="2">
    <source>
        <dbReference type="PROSITE" id="PS50191"/>
    </source>
</evidence>
<dbReference type="PANTHER" id="PTHR46590">
    <property type="entry name" value="PHOSPHATIDYLINOSITOL TRANSFER PROTEIN CSR1-RELATED"/>
    <property type="match status" value="1"/>
</dbReference>
<proteinExistence type="predicted"/>
<dbReference type="InterPro" id="IPR052432">
    <property type="entry name" value="PITP/CRAL-TRIO"/>
</dbReference>
<organism evidence="3 4">
    <name type="scientific">Puccinia graminis f. sp. tritici</name>
    <dbReference type="NCBI Taxonomy" id="56615"/>
    <lineage>
        <taxon>Eukaryota</taxon>
        <taxon>Fungi</taxon>
        <taxon>Dikarya</taxon>
        <taxon>Basidiomycota</taxon>
        <taxon>Pucciniomycotina</taxon>
        <taxon>Pucciniomycetes</taxon>
        <taxon>Pucciniales</taxon>
        <taxon>Pucciniaceae</taxon>
        <taxon>Puccinia</taxon>
    </lineage>
</organism>
<dbReference type="AlphaFoldDB" id="A0A5B0MAI9"/>
<gene>
    <name evidence="3" type="ORF">PGT21_003001</name>
</gene>
<reference evidence="3 4" key="1">
    <citation type="submission" date="2019-05" db="EMBL/GenBank/DDBJ databases">
        <title>Emergence of the Ug99 lineage of the wheat stem rust pathogen through somatic hybridization.</title>
        <authorList>
            <person name="Li F."/>
            <person name="Upadhyaya N.M."/>
            <person name="Sperschneider J."/>
            <person name="Matny O."/>
            <person name="Nguyen-Phuc H."/>
            <person name="Mago R."/>
            <person name="Raley C."/>
            <person name="Miller M.E."/>
            <person name="Silverstein K.A.T."/>
            <person name="Henningsen E."/>
            <person name="Hirsch C.D."/>
            <person name="Visser B."/>
            <person name="Pretorius Z.A."/>
            <person name="Steffenson B.J."/>
            <person name="Schwessinger B."/>
            <person name="Dodds P.N."/>
            <person name="Figueroa M."/>
        </authorList>
    </citation>
    <scope>NUCLEOTIDE SEQUENCE [LARGE SCALE GENOMIC DNA]</scope>
    <source>
        <strain evidence="3">21-0</strain>
    </source>
</reference>
<dbReference type="SUPFAM" id="SSF46938">
    <property type="entry name" value="CRAL/TRIO N-terminal domain"/>
    <property type="match status" value="1"/>
</dbReference>
<comment type="caution">
    <text evidence="3">The sequence shown here is derived from an EMBL/GenBank/DDBJ whole genome shotgun (WGS) entry which is preliminary data.</text>
</comment>
<dbReference type="CDD" id="cd00170">
    <property type="entry name" value="SEC14"/>
    <property type="match status" value="1"/>
</dbReference>
<dbReference type="OrthoDB" id="43460at2759"/>
<sequence length="517" mass="59068">MNSHTQQPSTELDYFPHLNQQSSQLTELKKFWEAVNQLLYTQQPENQEDQKNNKTTKTNQAQGERIKNLVGDTGSEKDQLASELWNWIMMDDPDKMLLKYIRAKKFKSTNDSLELLINSLKFRAERKLSQIYYEDQSILKQLRTAKAFVFGFDRSGSPIFRVNACKHKTNDQTPRELEDFILYSMEVTRLFIIPPAETVTMLVDLSGFGMSNMDWKCTSFMISTLESYYPETLNHQIIHNAPWIFQGLWKAISTMIDPVVRSKVLFTSKNEDLIKLVDKRNLFKAEGGDSGFEWKIPENYPADGPASSVAKTGQDGQEDRHKLHLDLSPEQERAKLSELRTRETLVARFITLTQLWLKTSDEDQDSPSDPQKLLKILALRDLVKLILRAQYLKMMPLIIPKTIYHYRGILKTEAPGLIDFEASGADGSVNGGSRDPEQQPEQNGSPETPMMMGQESARPGLLKTIEREIARFRSTYRASSSSSDPVVATPDAADPTENLDSVDPIERIFVEVIRLDF</sequence>
<dbReference type="InterPro" id="IPR036273">
    <property type="entry name" value="CRAL/TRIO_N_dom_sf"/>
</dbReference>
<dbReference type="PROSITE" id="PS50191">
    <property type="entry name" value="CRAL_TRIO"/>
    <property type="match status" value="1"/>
</dbReference>
<evidence type="ECO:0000313" key="4">
    <source>
        <dbReference type="Proteomes" id="UP000324748"/>
    </source>
</evidence>
<evidence type="ECO:0000313" key="3">
    <source>
        <dbReference type="EMBL" id="KAA1073183.1"/>
    </source>
</evidence>